<dbReference type="AlphaFoldDB" id="A0AAQ1MBL6"/>
<dbReference type="CDD" id="cd09154">
    <property type="entry name" value="PLDc_SMU_988_like_1"/>
    <property type="match status" value="1"/>
</dbReference>
<dbReference type="PANTHER" id="PTHR21248:SF22">
    <property type="entry name" value="PHOSPHOLIPASE D"/>
    <property type="match status" value="1"/>
</dbReference>
<keyword evidence="11" id="KW-1208">Phospholipid metabolism</keyword>
<dbReference type="Pfam" id="PF13396">
    <property type="entry name" value="PLDc_N"/>
    <property type="match status" value="1"/>
</dbReference>
<evidence type="ECO:0000313" key="15">
    <source>
        <dbReference type="EMBL" id="SHF70724.1"/>
    </source>
</evidence>
<dbReference type="EC" id="2.7.8.-" evidence="12"/>
<dbReference type="SMART" id="SM00155">
    <property type="entry name" value="PLDc"/>
    <property type="match status" value="2"/>
</dbReference>
<accession>A0AAQ1MBL6</accession>
<keyword evidence="7 13" id="KW-1133">Transmembrane helix</keyword>
<dbReference type="GO" id="GO:0005886">
    <property type="term" value="C:plasma membrane"/>
    <property type="evidence" value="ECO:0007669"/>
    <property type="project" value="UniProtKB-SubCell"/>
</dbReference>
<keyword evidence="10" id="KW-0594">Phospholipid biosynthesis</keyword>
<feature type="domain" description="PLD phosphodiesterase" evidence="14">
    <location>
        <begin position="424"/>
        <end position="451"/>
    </location>
</feature>
<evidence type="ECO:0000256" key="11">
    <source>
        <dbReference type="ARBA" id="ARBA00023264"/>
    </source>
</evidence>
<gene>
    <name evidence="15" type="ORF">SAMN05444424_0408</name>
</gene>
<name>A0AAQ1MBL6_9FIRM</name>
<organism evidence="15 16">
    <name type="scientific">Bittarella massiliensis</name>
    <name type="common">ex Durand et al. 2017</name>
    <dbReference type="NCBI Taxonomy" id="1720313"/>
    <lineage>
        <taxon>Bacteria</taxon>
        <taxon>Bacillati</taxon>
        <taxon>Bacillota</taxon>
        <taxon>Clostridia</taxon>
        <taxon>Eubacteriales</taxon>
        <taxon>Oscillospiraceae</taxon>
        <taxon>Bittarella (ex Durand et al. 2017)</taxon>
    </lineage>
</organism>
<evidence type="ECO:0000256" key="12">
    <source>
        <dbReference type="NCBIfam" id="TIGR04265"/>
    </source>
</evidence>
<protein>
    <recommendedName>
        <fullName evidence="12">Cardiolipin synthase</fullName>
        <ecNumber evidence="12">2.7.8.-</ecNumber>
    </recommendedName>
</protein>
<dbReference type="InterPro" id="IPR022924">
    <property type="entry name" value="Cardiolipin_synthase"/>
</dbReference>
<evidence type="ECO:0000313" key="16">
    <source>
        <dbReference type="Proteomes" id="UP000184089"/>
    </source>
</evidence>
<evidence type="ECO:0000256" key="8">
    <source>
        <dbReference type="ARBA" id="ARBA00023098"/>
    </source>
</evidence>
<dbReference type="Proteomes" id="UP000184089">
    <property type="component" value="Unassembled WGS sequence"/>
</dbReference>
<keyword evidence="4" id="KW-0808">Transferase</keyword>
<dbReference type="RefSeq" id="WP_021658269.1">
    <property type="nucleotide sequence ID" value="NZ_FQVY01000001.1"/>
</dbReference>
<dbReference type="Gene3D" id="3.30.870.10">
    <property type="entry name" value="Endonuclease Chain A"/>
    <property type="match status" value="2"/>
</dbReference>
<keyword evidence="8" id="KW-0443">Lipid metabolism</keyword>
<comment type="caution">
    <text evidence="15">The sequence shown here is derived from an EMBL/GenBank/DDBJ whole genome shotgun (WGS) entry which is preliminary data.</text>
</comment>
<dbReference type="PANTHER" id="PTHR21248">
    <property type="entry name" value="CARDIOLIPIN SYNTHASE"/>
    <property type="match status" value="1"/>
</dbReference>
<keyword evidence="5 13" id="KW-0812">Transmembrane</keyword>
<keyword evidence="6" id="KW-0677">Repeat</keyword>
<evidence type="ECO:0000256" key="13">
    <source>
        <dbReference type="SAM" id="Phobius"/>
    </source>
</evidence>
<dbReference type="SUPFAM" id="SSF56024">
    <property type="entry name" value="Phospholipase D/nuclease"/>
    <property type="match status" value="2"/>
</dbReference>
<evidence type="ECO:0000256" key="1">
    <source>
        <dbReference type="ARBA" id="ARBA00004651"/>
    </source>
</evidence>
<evidence type="ECO:0000256" key="9">
    <source>
        <dbReference type="ARBA" id="ARBA00023136"/>
    </source>
</evidence>
<feature type="domain" description="PLD phosphodiesterase" evidence="14">
    <location>
        <begin position="244"/>
        <end position="271"/>
    </location>
</feature>
<dbReference type="EMBL" id="FQVY01000001">
    <property type="protein sequence ID" value="SHF70724.1"/>
    <property type="molecule type" value="Genomic_DNA"/>
</dbReference>
<evidence type="ECO:0000256" key="3">
    <source>
        <dbReference type="ARBA" id="ARBA00022516"/>
    </source>
</evidence>
<dbReference type="InterPro" id="IPR001736">
    <property type="entry name" value="PLipase_D/transphosphatidylase"/>
</dbReference>
<feature type="transmembrane region" description="Helical" evidence="13">
    <location>
        <begin position="12"/>
        <end position="31"/>
    </location>
</feature>
<evidence type="ECO:0000256" key="5">
    <source>
        <dbReference type="ARBA" id="ARBA00022692"/>
    </source>
</evidence>
<evidence type="ECO:0000256" key="6">
    <source>
        <dbReference type="ARBA" id="ARBA00022737"/>
    </source>
</evidence>
<dbReference type="GO" id="GO:0032049">
    <property type="term" value="P:cardiolipin biosynthetic process"/>
    <property type="evidence" value="ECO:0007669"/>
    <property type="project" value="UniProtKB-UniRule"/>
</dbReference>
<feature type="transmembrane region" description="Helical" evidence="13">
    <location>
        <begin position="37"/>
        <end position="56"/>
    </location>
</feature>
<keyword evidence="3" id="KW-0444">Lipid biosynthesis</keyword>
<keyword evidence="2" id="KW-1003">Cell membrane</keyword>
<dbReference type="InterPro" id="IPR025202">
    <property type="entry name" value="PLD-like_dom"/>
</dbReference>
<dbReference type="PROSITE" id="PS50035">
    <property type="entry name" value="PLD"/>
    <property type="match status" value="2"/>
</dbReference>
<comment type="subcellular location">
    <subcellularLocation>
        <location evidence="1">Cell membrane</location>
        <topology evidence="1">Multi-pass membrane protein</topology>
    </subcellularLocation>
</comment>
<dbReference type="NCBIfam" id="TIGR04265">
    <property type="entry name" value="bac_cardiolipin"/>
    <property type="match status" value="1"/>
</dbReference>
<keyword evidence="9 13" id="KW-0472">Membrane</keyword>
<dbReference type="InterPro" id="IPR027379">
    <property type="entry name" value="CLS_N"/>
</dbReference>
<reference evidence="16" key="1">
    <citation type="submission" date="2016-11" db="EMBL/GenBank/DDBJ databases">
        <authorList>
            <person name="Jaros S."/>
            <person name="Januszkiewicz K."/>
            <person name="Wedrychowicz H."/>
        </authorList>
    </citation>
    <scope>NUCLEOTIDE SEQUENCE [LARGE SCALE GENOMIC DNA]</scope>
    <source>
        <strain evidence="16">DSM 4029</strain>
    </source>
</reference>
<dbReference type="Pfam" id="PF13091">
    <property type="entry name" value="PLDc_2"/>
    <property type="match status" value="2"/>
</dbReference>
<dbReference type="GO" id="GO:0008808">
    <property type="term" value="F:cardiolipin synthase activity"/>
    <property type="evidence" value="ECO:0007669"/>
    <property type="project" value="UniProtKB-UniRule"/>
</dbReference>
<evidence type="ECO:0000256" key="10">
    <source>
        <dbReference type="ARBA" id="ARBA00023209"/>
    </source>
</evidence>
<evidence type="ECO:0000256" key="2">
    <source>
        <dbReference type="ARBA" id="ARBA00022475"/>
    </source>
</evidence>
<evidence type="ECO:0000256" key="7">
    <source>
        <dbReference type="ARBA" id="ARBA00022989"/>
    </source>
</evidence>
<proteinExistence type="predicted"/>
<dbReference type="CDD" id="cd09160">
    <property type="entry name" value="PLDc_SMU_988_like_2"/>
    <property type="match status" value="1"/>
</dbReference>
<sequence>MKKIAKVLLSRIVIVGVLILLQAAFLVVAIWRLSEEFVYLQPILIVLSGLCAVWVISKDDNPAYKIPWILIVMALPIFGGLFYVFFGNNKVPRALRGRVSEIYDKTKDELIANRVVTEEIESMSRHTAKQSLYISNNSFYPVYKNTETCYLSPGERMFEKLVEELEKAQHFIFMEYFIVQAGVMWDTVLEILERKAAQGVDVRMLYDDVGSLVTLPSGYYKELRQKGIKCYAFNKFRPRLQMQMNNRDHRKITVIDGYVGFTGGINLADEYINGYEKHGHWKDASIMLKGEAVWNLTVMFLQFWQYETKKGEEFSQFRPERYMPAPCESDGYVQPYADSPMDDEIVGEQVYLNIINNATEYVYINTPYLIVDNEVVTALNLAAKSGIDVRIVTPHVPDKWYVHMVTRSYYKQLLEAGVKIYEYTPGFIHSKTFVADDKVAVVGTTNLDFRSLYLHFECGVWMYRSKAVLQLKKDFLQTLECCEQMTMKKYNAIPLYKRMFAAVLRVFSPLM</sequence>
<feature type="transmembrane region" description="Helical" evidence="13">
    <location>
        <begin position="68"/>
        <end position="86"/>
    </location>
</feature>
<evidence type="ECO:0000256" key="4">
    <source>
        <dbReference type="ARBA" id="ARBA00022679"/>
    </source>
</evidence>
<evidence type="ECO:0000259" key="14">
    <source>
        <dbReference type="PROSITE" id="PS50035"/>
    </source>
</evidence>